<feature type="domain" description="Neprosin PEP catalytic" evidence="1">
    <location>
        <begin position="193"/>
        <end position="409"/>
    </location>
</feature>
<name>Q5Z8A4_ORYSJ</name>
<proteinExistence type="predicted"/>
<protein>
    <submittedName>
        <fullName evidence="2">DD1A protein-like</fullName>
    </submittedName>
</protein>
<dbReference type="InterPro" id="IPR053168">
    <property type="entry name" value="Glutamic_endopeptidase"/>
</dbReference>
<dbReference type="PANTHER" id="PTHR31589:SF160">
    <property type="entry name" value="NEPROSIN DOMAIN-CONTAINING PROTEIN"/>
    <property type="match status" value="1"/>
</dbReference>
<dbReference type="PANTHER" id="PTHR31589">
    <property type="entry name" value="PROTEIN, PUTATIVE (DUF239)-RELATED-RELATED"/>
    <property type="match status" value="1"/>
</dbReference>
<dbReference type="Proteomes" id="UP000817658">
    <property type="component" value="Chromosome 1"/>
</dbReference>
<dbReference type="EMBL" id="AP003021">
    <property type="protein sequence ID" value="BAD52644.1"/>
    <property type="molecule type" value="Genomic_DNA"/>
</dbReference>
<evidence type="ECO:0000313" key="2">
    <source>
        <dbReference type="EMBL" id="BAD52644.1"/>
    </source>
</evidence>
<gene>
    <name evidence="2" type="ORF">P0503E05.46</name>
</gene>
<accession>Q5Z8A4</accession>
<sequence length="409" mass="44558">MAARLRPAAAVMRTWLATAARLRPAVATTWTRPVTTARLRPLAAVTRTRPVTAARSRPVAATTRTWLATAAHGGGDTDAACDGGAVAARGDGVADATCDIEGGADRNCLEKIPNAYLIEEVSPNLEQSIPTALVLTVKYYNLDARAVRLYPSLQEENNSLGQYLLHAAPNQKMMLYKTFMMSNSILTRKVVHDINSAKVSYFATHQSTGPNENYYGLRATMDVYGHELKPGQLSGGALWVSHFGDDGKLSSYNAVGAGWHIDPERYGDSRPHFYTSWTVLNEQTVLRLHQVLLLTQFQMTKAYRVLQLKCCWTGTSGDWWVYYGFNGVPTGVGSYPKSLFTNMAEKANAIAFGGYVVTRRALPTPPMGSGSHPHTNKSRAASLTNLGVINQDGNTNPINADLPTYMGNE</sequence>
<evidence type="ECO:0000259" key="1">
    <source>
        <dbReference type="PROSITE" id="PS52045"/>
    </source>
</evidence>
<dbReference type="PROSITE" id="PS52045">
    <property type="entry name" value="NEPROSIN_PEP_CD"/>
    <property type="match status" value="1"/>
</dbReference>
<organism evidence="2">
    <name type="scientific">Oryza sativa subsp. japonica</name>
    <name type="common">Rice</name>
    <dbReference type="NCBI Taxonomy" id="39947"/>
    <lineage>
        <taxon>Eukaryota</taxon>
        <taxon>Viridiplantae</taxon>
        <taxon>Streptophyta</taxon>
        <taxon>Embryophyta</taxon>
        <taxon>Tracheophyta</taxon>
        <taxon>Spermatophyta</taxon>
        <taxon>Magnoliopsida</taxon>
        <taxon>Liliopsida</taxon>
        <taxon>Poales</taxon>
        <taxon>Poaceae</taxon>
        <taxon>BOP clade</taxon>
        <taxon>Oryzoideae</taxon>
        <taxon>Oryzeae</taxon>
        <taxon>Oryzinae</taxon>
        <taxon>Oryza</taxon>
        <taxon>Oryza sativa</taxon>
    </lineage>
</organism>
<dbReference type="AlphaFoldDB" id="Q5Z8A4"/>
<dbReference type="InterPro" id="IPR004314">
    <property type="entry name" value="Neprosin"/>
</dbReference>
<dbReference type="Pfam" id="PF03080">
    <property type="entry name" value="Neprosin"/>
    <property type="match status" value="1"/>
</dbReference>
<reference evidence="2" key="1">
    <citation type="journal article" date="2002" name="Nature">
        <title>The genome sequence and structure of rice chromosome 1.</title>
        <authorList>
            <person name="Sasaki T."/>
            <person name="Matsumoto T."/>
            <person name="Yamamoto K."/>
            <person name="Sakata K."/>
            <person name="Baba T."/>
            <person name="Katayose Y."/>
            <person name="Wu J."/>
            <person name="Niimura Y."/>
            <person name="Cheng Z."/>
            <person name="Nagamura Y."/>
            <person name="Antonio B.A."/>
            <person name="Kanamori H."/>
            <person name="Hosokawa S."/>
            <person name="Masukawa M."/>
            <person name="Arikawa K."/>
            <person name="Chiden Y."/>
            <person name="Hayashi M."/>
            <person name="Okamoto M."/>
            <person name="Ando T."/>
            <person name="Aoki H."/>
            <person name="Arita K."/>
            <person name="Hamada M."/>
            <person name="Harada C."/>
            <person name="Hijishita S."/>
            <person name="Honda M."/>
            <person name="Ichikawa Y."/>
            <person name="Idonuma A."/>
            <person name="Iijima M."/>
            <person name="Ikeda M."/>
            <person name="Ikeno M."/>
            <person name="Itoh S."/>
            <person name="Itoh T."/>
            <person name="Itoh Y."/>
            <person name="Itoh Y."/>
            <person name="Iwabuchi A."/>
            <person name="Kamiya K."/>
            <person name="Karasawa W."/>
            <person name="Katagiri S."/>
            <person name="Kikuta A."/>
            <person name="Kobayashi N."/>
            <person name="Kono I."/>
            <person name="Machita K."/>
            <person name="Maehara T."/>
            <person name="Mizuno H."/>
            <person name="Mizubayashi T."/>
            <person name="Mukai Y."/>
            <person name="Nagasaki H."/>
            <person name="Nakashima M."/>
            <person name="Nakama Y."/>
            <person name="Nakamichi Y."/>
            <person name="Nakamura M."/>
            <person name="Namiki N."/>
            <person name="Negishi M."/>
            <person name="Ohta I."/>
            <person name="Ono N."/>
            <person name="Saji S."/>
            <person name="Sakai K."/>
            <person name="Shibata M."/>
            <person name="Shimokawa T."/>
            <person name="Shomura A."/>
            <person name="Song J."/>
            <person name="Takazaki Y."/>
            <person name="Terasawa K."/>
            <person name="Tsuji K."/>
            <person name="Waki K."/>
            <person name="Yamagata H."/>
            <person name="Yamane H."/>
            <person name="Yoshiki S."/>
            <person name="Yoshihara R."/>
            <person name="Yukawa K."/>
            <person name="Zhong H."/>
            <person name="Iwama H."/>
            <person name="Endo T."/>
            <person name="Ito H."/>
            <person name="Hahn J.H."/>
            <person name="Kim H.I."/>
            <person name="Eun M.Y."/>
            <person name="Yano M."/>
            <person name="Jiang J."/>
            <person name="Gojobori T."/>
        </authorList>
    </citation>
    <scope>NUCLEOTIDE SEQUENCE</scope>
</reference>